<reference evidence="1 2" key="1">
    <citation type="submission" date="2024-01" db="EMBL/GenBank/DDBJ databases">
        <title>A draft genome for the cacao thread blight pathogen Marasmiellus scandens.</title>
        <authorList>
            <person name="Baruah I.K."/>
            <person name="Leung J."/>
            <person name="Bukari Y."/>
            <person name="Amoako-Attah I."/>
            <person name="Meinhardt L.W."/>
            <person name="Bailey B.A."/>
            <person name="Cohen S.P."/>
        </authorList>
    </citation>
    <scope>NUCLEOTIDE SEQUENCE [LARGE SCALE GENOMIC DNA]</scope>
    <source>
        <strain evidence="1 2">GH-19</strain>
    </source>
</reference>
<proteinExistence type="predicted"/>
<dbReference type="EMBL" id="JBANRG010000019">
    <property type="protein sequence ID" value="KAK7457910.1"/>
    <property type="molecule type" value="Genomic_DNA"/>
</dbReference>
<protein>
    <submittedName>
        <fullName evidence="1">Uncharacterized protein</fullName>
    </submittedName>
</protein>
<sequence length="130" mass="15571">MPHKHQKSHPLSRAPVKLSPYGKKRLTILRPGLFKTRSSAFEFGKDVFDLYLQNDPKDLGKFWDRELTKSQLKNRRLRLIQIFGHFLFFLKWRKDPNPRFTYFVQNLDDGIEAREIIRRDREWAQANGEA</sequence>
<organism evidence="1 2">
    <name type="scientific">Marasmiellus scandens</name>
    <dbReference type="NCBI Taxonomy" id="2682957"/>
    <lineage>
        <taxon>Eukaryota</taxon>
        <taxon>Fungi</taxon>
        <taxon>Dikarya</taxon>
        <taxon>Basidiomycota</taxon>
        <taxon>Agaricomycotina</taxon>
        <taxon>Agaricomycetes</taxon>
        <taxon>Agaricomycetidae</taxon>
        <taxon>Agaricales</taxon>
        <taxon>Marasmiineae</taxon>
        <taxon>Omphalotaceae</taxon>
        <taxon>Marasmiellus</taxon>
    </lineage>
</organism>
<evidence type="ECO:0000313" key="2">
    <source>
        <dbReference type="Proteomes" id="UP001498398"/>
    </source>
</evidence>
<name>A0ABR1JCG4_9AGAR</name>
<dbReference type="Proteomes" id="UP001498398">
    <property type="component" value="Unassembled WGS sequence"/>
</dbReference>
<gene>
    <name evidence="1" type="ORF">VKT23_010257</name>
</gene>
<evidence type="ECO:0000313" key="1">
    <source>
        <dbReference type="EMBL" id="KAK7457910.1"/>
    </source>
</evidence>
<accession>A0ABR1JCG4</accession>
<keyword evidence="2" id="KW-1185">Reference proteome</keyword>
<comment type="caution">
    <text evidence="1">The sequence shown here is derived from an EMBL/GenBank/DDBJ whole genome shotgun (WGS) entry which is preliminary data.</text>
</comment>